<accession>A0ABW3L3B2</accession>
<dbReference type="EMBL" id="JBHTKL010000005">
    <property type="protein sequence ID" value="MFD1020495.1"/>
    <property type="molecule type" value="Genomic_DNA"/>
</dbReference>
<keyword evidence="2" id="KW-0732">Signal</keyword>
<evidence type="ECO:0000313" key="4">
    <source>
        <dbReference type="Proteomes" id="UP001596990"/>
    </source>
</evidence>
<feature type="compositionally biased region" description="Basic and acidic residues" evidence="1">
    <location>
        <begin position="197"/>
        <end position="211"/>
    </location>
</feature>
<feature type="chain" id="PRO_5045732795" evidence="2">
    <location>
        <begin position="23"/>
        <end position="211"/>
    </location>
</feature>
<reference evidence="4" key="1">
    <citation type="journal article" date="2019" name="Int. J. Syst. Evol. Microbiol.">
        <title>The Global Catalogue of Microorganisms (GCM) 10K type strain sequencing project: providing services to taxonomists for standard genome sequencing and annotation.</title>
        <authorList>
            <consortium name="The Broad Institute Genomics Platform"/>
            <consortium name="The Broad Institute Genome Sequencing Center for Infectious Disease"/>
            <person name="Wu L."/>
            <person name="Ma J."/>
        </authorList>
    </citation>
    <scope>NUCLEOTIDE SEQUENCE [LARGE SCALE GENOMIC DNA]</scope>
    <source>
        <strain evidence="4">CCUG 56607</strain>
    </source>
</reference>
<evidence type="ECO:0000256" key="2">
    <source>
        <dbReference type="SAM" id="SignalP"/>
    </source>
</evidence>
<organism evidence="3 4">
    <name type="scientific">Thalassobacillus hwangdonensis</name>
    <dbReference type="NCBI Taxonomy" id="546108"/>
    <lineage>
        <taxon>Bacteria</taxon>
        <taxon>Bacillati</taxon>
        <taxon>Bacillota</taxon>
        <taxon>Bacilli</taxon>
        <taxon>Bacillales</taxon>
        <taxon>Bacillaceae</taxon>
        <taxon>Thalassobacillus</taxon>
    </lineage>
</organism>
<dbReference type="Proteomes" id="UP001596990">
    <property type="component" value="Unassembled WGS sequence"/>
</dbReference>
<keyword evidence="3" id="KW-0449">Lipoprotein</keyword>
<sequence length="211" mass="23667">MNKTFATSILLSAGLLMTACNAGNDDDNALNNGNGDGNLNGNAMDSYNGPDTTENNDQLGYVRYTKDQVDPEGNYETQVDREAMSDMITKMILSYEQFEDAATLVSDDEVLVAYQKPDEMDRDQAADMVKKTAASLVPRYFEIYVSDQASAFDDIQSLNNTSTTDRNYDQVIEEIIKRMRQAPQGEPLYNDETESMDDPRDVKDRGMDRDK</sequence>
<gene>
    <name evidence="3" type="ORF">ACFQ2J_15005</name>
</gene>
<dbReference type="RefSeq" id="WP_386062212.1">
    <property type="nucleotide sequence ID" value="NZ_JBHTKL010000005.1"/>
</dbReference>
<evidence type="ECO:0000313" key="3">
    <source>
        <dbReference type="EMBL" id="MFD1020495.1"/>
    </source>
</evidence>
<dbReference type="InterPro" id="IPR019076">
    <property type="entry name" value="Spore_lipoprot_YhcN/YlaJ-like"/>
</dbReference>
<keyword evidence="4" id="KW-1185">Reference proteome</keyword>
<comment type="caution">
    <text evidence="3">The sequence shown here is derived from an EMBL/GenBank/DDBJ whole genome shotgun (WGS) entry which is preliminary data.</text>
</comment>
<feature type="signal peptide" evidence="2">
    <location>
        <begin position="1"/>
        <end position="22"/>
    </location>
</feature>
<name>A0ABW3L3B2_9BACI</name>
<proteinExistence type="predicted"/>
<evidence type="ECO:0000256" key="1">
    <source>
        <dbReference type="SAM" id="MobiDB-lite"/>
    </source>
</evidence>
<dbReference type="PROSITE" id="PS51257">
    <property type="entry name" value="PROKAR_LIPOPROTEIN"/>
    <property type="match status" value="1"/>
</dbReference>
<feature type="region of interest" description="Disordered" evidence="1">
    <location>
        <begin position="31"/>
        <end position="57"/>
    </location>
</feature>
<protein>
    <submittedName>
        <fullName evidence="3">YhcN/YlaJ family sporulation lipoprotein</fullName>
    </submittedName>
</protein>
<feature type="compositionally biased region" description="Low complexity" evidence="1">
    <location>
        <begin position="31"/>
        <end position="43"/>
    </location>
</feature>
<feature type="region of interest" description="Disordered" evidence="1">
    <location>
        <begin position="179"/>
        <end position="211"/>
    </location>
</feature>
<dbReference type="Pfam" id="PF09580">
    <property type="entry name" value="Spore_YhcN_YlaJ"/>
    <property type="match status" value="1"/>
</dbReference>